<dbReference type="Gene3D" id="3.30.450.40">
    <property type="match status" value="2"/>
</dbReference>
<dbReference type="GO" id="GO:0046872">
    <property type="term" value="F:metal ion binding"/>
    <property type="evidence" value="ECO:0007669"/>
    <property type="project" value="UniProtKB-KW"/>
</dbReference>
<dbReference type="InterPro" id="IPR023088">
    <property type="entry name" value="PDEase"/>
</dbReference>
<dbReference type="FunFam" id="3.30.450.40:FF:000005">
    <property type="entry name" value="Phosphodiesterase"/>
    <property type="match status" value="1"/>
</dbReference>
<evidence type="ECO:0000256" key="4">
    <source>
        <dbReference type="ARBA" id="ARBA00022801"/>
    </source>
</evidence>
<dbReference type="PRINTS" id="PR00387">
    <property type="entry name" value="PDIESTERASE1"/>
</dbReference>
<dbReference type="Gene3D" id="1.10.1300.10">
    <property type="entry name" value="3'5'-cyclic nucleotide phosphodiesterase, catalytic domain"/>
    <property type="match status" value="1"/>
</dbReference>
<dbReference type="SUPFAM" id="SSF55781">
    <property type="entry name" value="GAF domain-like"/>
    <property type="match status" value="2"/>
</dbReference>
<dbReference type="InterPro" id="IPR023174">
    <property type="entry name" value="PDEase_CS"/>
</dbReference>
<evidence type="ECO:0000256" key="5">
    <source>
        <dbReference type="PIRSR" id="PIRSR623088-1"/>
    </source>
</evidence>
<gene>
    <name evidence="11" type="ORF">ABMA28_000170</name>
</gene>
<dbReference type="FunFam" id="1.10.1300.10:FF:000003">
    <property type="entry name" value="Phosphodiesterase"/>
    <property type="match status" value="1"/>
</dbReference>
<dbReference type="InterPro" id="IPR029016">
    <property type="entry name" value="GAF-like_dom_sf"/>
</dbReference>
<name>A0ABD0TRA0_LOXSC</name>
<keyword evidence="2" id="KW-0140">cGMP</keyword>
<evidence type="ECO:0000256" key="7">
    <source>
        <dbReference type="PIRSR" id="PIRSR623088-3"/>
    </source>
</evidence>
<comment type="similarity">
    <text evidence="1 8">Belongs to the cyclic nucleotide phosphodiesterase family.</text>
</comment>
<feature type="binding site" evidence="7">
    <location>
        <position position="666"/>
    </location>
    <ligand>
        <name>Zn(2+)</name>
        <dbReference type="ChEBI" id="CHEBI:29105"/>
        <label>1</label>
    </ligand>
</feature>
<dbReference type="PROSITE" id="PS00126">
    <property type="entry name" value="PDEASE_I_1"/>
    <property type="match status" value="1"/>
</dbReference>
<feature type="binding site" evidence="7">
    <location>
        <position position="667"/>
    </location>
    <ligand>
        <name>Zn(2+)</name>
        <dbReference type="ChEBI" id="CHEBI:29105"/>
        <label>1</label>
    </ligand>
</feature>
<dbReference type="Proteomes" id="UP001549921">
    <property type="component" value="Unassembled WGS sequence"/>
</dbReference>
<protein>
    <recommendedName>
        <fullName evidence="8">Phosphodiesterase</fullName>
        <ecNumber evidence="8">3.1.4.-</ecNumber>
    </recommendedName>
</protein>
<feature type="binding site" evidence="6">
    <location>
        <position position="780"/>
    </location>
    <ligand>
        <name>AMP</name>
        <dbReference type="ChEBI" id="CHEBI:456215"/>
    </ligand>
</feature>
<dbReference type="SMART" id="SM00471">
    <property type="entry name" value="HDc"/>
    <property type="match status" value="1"/>
</dbReference>
<feature type="active site" description="Proton donor" evidence="5">
    <location>
        <position position="627"/>
    </location>
</feature>
<sequence length="1001" mass="115569">MKTYYSYCESTDDVVIAANYCVDTTTTQMQHSGARAPGYRSPRLLPPIPNGEASHPPGEHSSGASLKPRSNEQKMWSRYHSGCVDRSPSRLDVCIPAKGHKKKTTSLTDRIRSRFGLSRDADSRGVVNYLDNNRDFLESYVVESVPMEEMERWFFRKIKQNFIDIDTPKHGSRTKLNYKAETTKPTFVSLVKDLQNELSEHAVLWELAKTITSSVGVDAYRIYKLYPDHPSFVQCFVADGKVDTSSLTLHRAEPEQVILVLEAAKKMASLRVSRHEDPVRFPSTPHDLFKTFKVKDPTREANHILYQPILMSNGKTGYVIEMWRVQDRFRETDEQVSSNFMLWGSLAIHYCNMYLDKKRERNMSDFLLDVVKAIFEEMVSLDQLIKRILEFAQRLVNADRASLFLVDYRNFELVSTVFDLKFEPGHDRDLEKKEIRMPINRGIAGHVALSGETMNIPDAYSDYRFNREVDEATGYKTISILCMPIKVEGKVIGVVQMVNKRNEDNFDREDEVSFEIFSTFFGLALHHARLYDRIMRKEQKYRVALEVLSYHNTCREYEVQTMLEDTEDIDVKLNDFALDPYKFNEFKKCKCAIKMFDELFNLTKFDVMTLTRFVLTVKKNYRTVPYHNFDHGWSVAHAMYVILKNDNEERFDYTRRLALFVSSLCHDLDHRGYTNKYMSETASPLAAMYTTSTLEHHHFNITVTILQQDGHNIFSHISSEEYKEILGYIRQAILATDLAAFFPNLEKMKELHNENNSQQFNWGITNHIDLAMAISMTAADLSASAKPWEVQIKTVKVIFEEFYDQGDKERAIGKTPIPMMDRNKPNEQPASQVGFLSQICIPCYAMLLRILPNTKEMYDMAMKNLERWKFRADKILNNIESGSTEHFDDDDGIPENKDAIKENEKSNFIAGNEEDRLETVSLTEVVEEIIINNPCEKIQDVDTISWEEEESIKSVISESVALWKEGDEVAWIDEEGLVVKSNALKGVVKNLSENEVCSTEL</sequence>
<dbReference type="PROSITE" id="PS51845">
    <property type="entry name" value="PDEASE_I_2"/>
    <property type="match status" value="1"/>
</dbReference>
<feature type="region of interest" description="Disordered" evidence="9">
    <location>
        <begin position="27"/>
        <end position="71"/>
    </location>
</feature>
<evidence type="ECO:0000313" key="11">
    <source>
        <dbReference type="EMBL" id="KAL0851874.1"/>
    </source>
</evidence>
<dbReference type="PANTHER" id="PTHR11347">
    <property type="entry name" value="CYCLIC NUCLEOTIDE PHOSPHODIESTERASE"/>
    <property type="match status" value="1"/>
</dbReference>
<dbReference type="Pfam" id="PF01590">
    <property type="entry name" value="GAF"/>
    <property type="match status" value="1"/>
</dbReference>
<dbReference type="InterPro" id="IPR003607">
    <property type="entry name" value="HD/PDEase_dom"/>
</dbReference>
<evidence type="ECO:0000256" key="3">
    <source>
        <dbReference type="ARBA" id="ARBA00022723"/>
    </source>
</evidence>
<keyword evidence="4 8" id="KW-0378">Hydrolase</keyword>
<feature type="binding site" evidence="7">
    <location>
        <position position="631"/>
    </location>
    <ligand>
        <name>Zn(2+)</name>
        <dbReference type="ChEBI" id="CHEBI:29105"/>
        <label>1</label>
    </ligand>
</feature>
<dbReference type="SUPFAM" id="SSF109604">
    <property type="entry name" value="HD-domain/PDEase-like"/>
    <property type="match status" value="1"/>
</dbReference>
<feature type="binding site" evidence="6">
    <location>
        <begin position="627"/>
        <end position="631"/>
    </location>
    <ligand>
        <name>AMP</name>
        <dbReference type="ChEBI" id="CHEBI:456215"/>
    </ligand>
</feature>
<dbReference type="InterPro" id="IPR036971">
    <property type="entry name" value="PDEase_catalytic_dom_sf"/>
</dbReference>
<evidence type="ECO:0000259" key="10">
    <source>
        <dbReference type="PROSITE" id="PS51845"/>
    </source>
</evidence>
<evidence type="ECO:0000256" key="2">
    <source>
        <dbReference type="ARBA" id="ARBA00022535"/>
    </source>
</evidence>
<evidence type="ECO:0000313" key="12">
    <source>
        <dbReference type="Proteomes" id="UP001549921"/>
    </source>
</evidence>
<proteinExistence type="inferred from homology"/>
<feature type="domain" description="PDEase" evidence="10">
    <location>
        <begin position="551"/>
        <end position="875"/>
    </location>
</feature>
<comment type="cofactor">
    <cofactor evidence="8">
        <name>a divalent metal cation</name>
        <dbReference type="ChEBI" id="CHEBI:60240"/>
    </cofactor>
    <text evidence="8">Binds 2 divalent metal cations per subunit. Site 1 may preferentially bind zinc ions, while site 2 has a preference for magnesium and/or manganese ions.</text>
</comment>
<keyword evidence="3 7" id="KW-0479">Metal-binding</keyword>
<dbReference type="AlphaFoldDB" id="A0ABD0TRA0"/>
<reference evidence="11 12" key="1">
    <citation type="submission" date="2024-06" db="EMBL/GenBank/DDBJ databases">
        <title>A chromosome-level genome assembly of beet webworm, Loxostege sticticalis.</title>
        <authorList>
            <person name="Zhang Y."/>
        </authorList>
    </citation>
    <scope>NUCLEOTIDE SEQUENCE [LARGE SCALE GENOMIC DNA]</scope>
    <source>
        <strain evidence="11">AQ028</strain>
        <tissue evidence="11">Male pupae</tissue>
    </source>
</reference>
<evidence type="ECO:0000256" key="9">
    <source>
        <dbReference type="SAM" id="MobiDB-lite"/>
    </source>
</evidence>
<comment type="caution">
    <text evidence="11">The sequence shown here is derived from an EMBL/GenBank/DDBJ whole genome shotgun (WGS) entry which is preliminary data.</text>
</comment>
<dbReference type="EMBL" id="JBEDNZ010000001">
    <property type="protein sequence ID" value="KAL0851874.1"/>
    <property type="molecule type" value="Genomic_DNA"/>
</dbReference>
<feature type="binding site" evidence="7">
    <location>
        <position position="667"/>
    </location>
    <ligand>
        <name>Zn(2+)</name>
        <dbReference type="ChEBI" id="CHEBI:29105"/>
        <label>2</label>
    </ligand>
</feature>
<dbReference type="SMART" id="SM00065">
    <property type="entry name" value="GAF"/>
    <property type="match status" value="1"/>
</dbReference>
<feature type="binding site" evidence="7">
    <location>
        <position position="780"/>
    </location>
    <ligand>
        <name>Zn(2+)</name>
        <dbReference type="ChEBI" id="CHEBI:29105"/>
        <label>1</label>
    </ligand>
</feature>
<dbReference type="InterPro" id="IPR003018">
    <property type="entry name" value="GAF"/>
</dbReference>
<dbReference type="InterPro" id="IPR002073">
    <property type="entry name" value="PDEase_catalytic_dom"/>
</dbReference>
<feature type="binding site" evidence="6">
    <location>
        <position position="667"/>
    </location>
    <ligand>
        <name>AMP</name>
        <dbReference type="ChEBI" id="CHEBI:456215"/>
    </ligand>
</feature>
<dbReference type="GO" id="GO:0016787">
    <property type="term" value="F:hydrolase activity"/>
    <property type="evidence" value="ECO:0007669"/>
    <property type="project" value="UniProtKB-KW"/>
</dbReference>
<dbReference type="EC" id="3.1.4.-" evidence="8"/>
<feature type="binding site" evidence="6">
    <location>
        <position position="832"/>
    </location>
    <ligand>
        <name>AMP</name>
        <dbReference type="ChEBI" id="CHEBI:456215"/>
    </ligand>
</feature>
<accession>A0ABD0TRA0</accession>
<evidence type="ECO:0000256" key="6">
    <source>
        <dbReference type="PIRSR" id="PIRSR623088-2"/>
    </source>
</evidence>
<evidence type="ECO:0000256" key="8">
    <source>
        <dbReference type="RuleBase" id="RU363067"/>
    </source>
</evidence>
<dbReference type="CDD" id="cd00077">
    <property type="entry name" value="HDc"/>
    <property type="match status" value="1"/>
</dbReference>
<organism evidence="11 12">
    <name type="scientific">Loxostege sticticalis</name>
    <name type="common">Beet webworm moth</name>
    <dbReference type="NCBI Taxonomy" id="481309"/>
    <lineage>
        <taxon>Eukaryota</taxon>
        <taxon>Metazoa</taxon>
        <taxon>Ecdysozoa</taxon>
        <taxon>Arthropoda</taxon>
        <taxon>Hexapoda</taxon>
        <taxon>Insecta</taxon>
        <taxon>Pterygota</taxon>
        <taxon>Neoptera</taxon>
        <taxon>Endopterygota</taxon>
        <taxon>Lepidoptera</taxon>
        <taxon>Glossata</taxon>
        <taxon>Ditrysia</taxon>
        <taxon>Pyraloidea</taxon>
        <taxon>Crambidae</taxon>
        <taxon>Pyraustinae</taxon>
        <taxon>Loxostege</taxon>
    </lineage>
</organism>
<evidence type="ECO:0000256" key="1">
    <source>
        <dbReference type="ARBA" id="ARBA00007648"/>
    </source>
</evidence>
<dbReference type="Pfam" id="PF00233">
    <property type="entry name" value="PDEase_I"/>
    <property type="match status" value="1"/>
</dbReference>